<dbReference type="PRINTS" id="PR01438">
    <property type="entry name" value="UNVRSLSTRESS"/>
</dbReference>
<comment type="similarity">
    <text evidence="1">Belongs to the universal stress protein A family.</text>
</comment>
<gene>
    <name evidence="3" type="ORF">BK798_01685</name>
</gene>
<accession>A0A2H4U516</accession>
<proteinExistence type="inferred from homology"/>
<reference evidence="3 4" key="1">
    <citation type="submission" date="2016-10" db="EMBL/GenBank/DDBJ databases">
        <authorList>
            <person name="Varghese N."/>
        </authorList>
    </citation>
    <scope>NUCLEOTIDE SEQUENCE [LARGE SCALE GENOMIC DNA]</scope>
    <source>
        <strain evidence="3 4">KB11</strain>
    </source>
</reference>
<protein>
    <submittedName>
        <fullName evidence="3">Universal stress protein UspA</fullName>
    </submittedName>
</protein>
<dbReference type="Proteomes" id="UP000232133">
    <property type="component" value="Chromosome"/>
</dbReference>
<evidence type="ECO:0000259" key="2">
    <source>
        <dbReference type="Pfam" id="PF00582"/>
    </source>
</evidence>
<dbReference type="InterPro" id="IPR014729">
    <property type="entry name" value="Rossmann-like_a/b/a_fold"/>
</dbReference>
<dbReference type="PANTHER" id="PTHR46268">
    <property type="entry name" value="STRESS RESPONSE PROTEIN NHAX"/>
    <property type="match status" value="1"/>
</dbReference>
<dbReference type="PIRSF" id="PIRSF006276">
    <property type="entry name" value="UspA"/>
    <property type="match status" value="1"/>
</dbReference>
<dbReference type="InterPro" id="IPR006016">
    <property type="entry name" value="UspA"/>
</dbReference>
<dbReference type="AlphaFoldDB" id="A0A2H4U516"/>
<evidence type="ECO:0000256" key="1">
    <source>
        <dbReference type="ARBA" id="ARBA00008791"/>
    </source>
</evidence>
<dbReference type="RefSeq" id="WP_004032235.1">
    <property type="nucleotide sequence ID" value="NZ_AP025586.1"/>
</dbReference>
<dbReference type="Gene3D" id="3.40.50.620">
    <property type="entry name" value="HUPs"/>
    <property type="match status" value="1"/>
</dbReference>
<organism evidence="3 4">
    <name type="scientific">Methanobrevibacter smithii</name>
    <dbReference type="NCBI Taxonomy" id="2173"/>
    <lineage>
        <taxon>Archaea</taxon>
        <taxon>Methanobacteriati</taxon>
        <taxon>Methanobacteriota</taxon>
        <taxon>Methanomada group</taxon>
        <taxon>Methanobacteria</taxon>
        <taxon>Methanobacteriales</taxon>
        <taxon>Methanobacteriaceae</taxon>
        <taxon>Methanobrevibacter</taxon>
    </lineage>
</organism>
<dbReference type="EMBL" id="CP017803">
    <property type="protein sequence ID" value="ATZ59210.1"/>
    <property type="molecule type" value="Genomic_DNA"/>
</dbReference>
<dbReference type="PANTHER" id="PTHR46268:SF6">
    <property type="entry name" value="UNIVERSAL STRESS PROTEIN UP12"/>
    <property type="match status" value="1"/>
</dbReference>
<dbReference type="CDD" id="cd00293">
    <property type="entry name" value="USP-like"/>
    <property type="match status" value="1"/>
</dbReference>
<evidence type="ECO:0000313" key="4">
    <source>
        <dbReference type="Proteomes" id="UP000232133"/>
    </source>
</evidence>
<dbReference type="OMA" id="DIMYERI"/>
<dbReference type="SUPFAM" id="SSF52402">
    <property type="entry name" value="Adenine nucleotide alpha hydrolases-like"/>
    <property type="match status" value="1"/>
</dbReference>
<sequence length="141" mass="15533">MYKKILVPTDGSEFAQKAEKHALFLAKTTGADIYALSVTENNFVNGLPLDDEVYQLNQLLKQRSEDNIKEFEEMDETSGIKFHGIIREGSPAKTILEVAKEEDIDLIVIGSSGKSGFDRFIMGSVAEKVVNAAKCAVLVIH</sequence>
<dbReference type="GeneID" id="78817111"/>
<feature type="domain" description="UspA" evidence="2">
    <location>
        <begin position="1"/>
        <end position="141"/>
    </location>
</feature>
<dbReference type="InterPro" id="IPR006015">
    <property type="entry name" value="Universal_stress_UspA"/>
</dbReference>
<dbReference type="Pfam" id="PF00582">
    <property type="entry name" value="Usp"/>
    <property type="match status" value="1"/>
</dbReference>
<evidence type="ECO:0000313" key="3">
    <source>
        <dbReference type="EMBL" id="ATZ59210.1"/>
    </source>
</evidence>
<name>A0A2H4U516_METSM</name>